<feature type="region of interest" description="Disordered" evidence="1">
    <location>
        <begin position="1"/>
        <end position="146"/>
    </location>
</feature>
<dbReference type="EMBL" id="CAUYUJ010000218">
    <property type="protein sequence ID" value="CAK0789301.1"/>
    <property type="molecule type" value="Genomic_DNA"/>
</dbReference>
<feature type="compositionally biased region" description="Pro residues" evidence="1">
    <location>
        <begin position="1"/>
        <end position="10"/>
    </location>
</feature>
<protein>
    <submittedName>
        <fullName evidence="2">Uncharacterized protein</fullName>
    </submittedName>
</protein>
<feature type="non-terminal residue" evidence="2">
    <location>
        <position position="314"/>
    </location>
</feature>
<comment type="caution">
    <text evidence="2">The sequence shown here is derived from an EMBL/GenBank/DDBJ whole genome shotgun (WGS) entry which is preliminary data.</text>
</comment>
<reference evidence="2" key="1">
    <citation type="submission" date="2023-10" db="EMBL/GenBank/DDBJ databases">
        <authorList>
            <person name="Chen Y."/>
            <person name="Shah S."/>
            <person name="Dougan E. K."/>
            <person name="Thang M."/>
            <person name="Chan C."/>
        </authorList>
    </citation>
    <scope>NUCLEOTIDE SEQUENCE [LARGE SCALE GENOMIC DNA]</scope>
</reference>
<feature type="compositionally biased region" description="Low complexity" evidence="1">
    <location>
        <begin position="295"/>
        <end position="304"/>
    </location>
</feature>
<evidence type="ECO:0000313" key="2">
    <source>
        <dbReference type="EMBL" id="CAK0789301.1"/>
    </source>
</evidence>
<organism evidence="2 3">
    <name type="scientific">Prorocentrum cordatum</name>
    <dbReference type="NCBI Taxonomy" id="2364126"/>
    <lineage>
        <taxon>Eukaryota</taxon>
        <taxon>Sar</taxon>
        <taxon>Alveolata</taxon>
        <taxon>Dinophyceae</taxon>
        <taxon>Prorocentrales</taxon>
        <taxon>Prorocentraceae</taxon>
        <taxon>Prorocentrum</taxon>
    </lineage>
</organism>
<name>A0ABN9PGH8_9DINO</name>
<feature type="compositionally biased region" description="Polar residues" evidence="1">
    <location>
        <begin position="104"/>
        <end position="122"/>
    </location>
</feature>
<proteinExistence type="predicted"/>
<accession>A0ABN9PGH8</accession>
<feature type="region of interest" description="Disordered" evidence="1">
    <location>
        <begin position="282"/>
        <end position="314"/>
    </location>
</feature>
<dbReference type="Proteomes" id="UP001189429">
    <property type="component" value="Unassembled WGS sequence"/>
</dbReference>
<feature type="region of interest" description="Disordered" evidence="1">
    <location>
        <begin position="184"/>
        <end position="250"/>
    </location>
</feature>
<keyword evidence="3" id="KW-1185">Reference proteome</keyword>
<evidence type="ECO:0000256" key="1">
    <source>
        <dbReference type="SAM" id="MobiDB-lite"/>
    </source>
</evidence>
<evidence type="ECO:0000313" key="3">
    <source>
        <dbReference type="Proteomes" id="UP001189429"/>
    </source>
</evidence>
<gene>
    <name evidence="2" type="ORF">PCOR1329_LOCUS921</name>
</gene>
<sequence>MLRGGSPPPWKSSIPWAPWHCPRILGSRAPRAFATGGDRDRALRGRSRASKWAPKRAGAGRQARGPPSAQEQSSRHGEDLPDCPRAPMGASDGHPATDPAPGCISSNASNRVQQHAASSSRCTPVLRQAGHAVSATDARAAPLRPQRTRRRYGGLLHCEAVSRSYLRLGMSSCLHLPSGQIHQGRAAARPKPQQAECGARDTGPLGRPSGDRCSGIRPTTPGPMSEEGGGRREEEEEEEEREPGRRGDHEMGCCIPAAGLWLSASGAAPLRAPRGRRLTRALAGRRPPGEELRAARAPRGASRGPRVHGVAGGL</sequence>